<dbReference type="Proteomes" id="UP000824633">
    <property type="component" value="Chromosome"/>
</dbReference>
<evidence type="ECO:0000256" key="2">
    <source>
        <dbReference type="ARBA" id="ARBA00004651"/>
    </source>
</evidence>
<feature type="transmembrane region" description="Helical" evidence="13">
    <location>
        <begin position="92"/>
        <end position="113"/>
    </location>
</feature>
<feature type="transmembrane region" description="Helical" evidence="13">
    <location>
        <begin position="315"/>
        <end position="333"/>
    </location>
</feature>
<name>A0ABN6IX06_9CLOT</name>
<comment type="subcellular location">
    <subcellularLocation>
        <location evidence="2">Cell membrane</location>
        <topology evidence="2">Multi-pass membrane protein</topology>
    </subcellularLocation>
</comment>
<feature type="transmembrane region" description="Helical" evidence="13">
    <location>
        <begin position="353"/>
        <end position="374"/>
    </location>
</feature>
<dbReference type="PANTHER" id="PTHR43298">
    <property type="entry name" value="MULTIDRUG RESISTANCE PROTEIN NORM-RELATED"/>
    <property type="match status" value="1"/>
</dbReference>
<dbReference type="RefSeq" id="WP_224033088.1">
    <property type="nucleotide sequence ID" value="NZ_AP024849.1"/>
</dbReference>
<evidence type="ECO:0000256" key="13">
    <source>
        <dbReference type="SAM" id="Phobius"/>
    </source>
</evidence>
<evidence type="ECO:0000256" key="6">
    <source>
        <dbReference type="ARBA" id="ARBA00022449"/>
    </source>
</evidence>
<keyword evidence="5" id="KW-0813">Transport</keyword>
<evidence type="ECO:0000256" key="5">
    <source>
        <dbReference type="ARBA" id="ARBA00022448"/>
    </source>
</evidence>
<evidence type="ECO:0000313" key="15">
    <source>
        <dbReference type="Proteomes" id="UP000824633"/>
    </source>
</evidence>
<keyword evidence="6" id="KW-0050">Antiport</keyword>
<evidence type="ECO:0000256" key="4">
    <source>
        <dbReference type="ARBA" id="ARBA00020268"/>
    </source>
</evidence>
<reference evidence="15" key="1">
    <citation type="submission" date="2021-07" db="EMBL/GenBank/DDBJ databases">
        <title>Complete genome sequencing of a Clostridium isolate.</title>
        <authorList>
            <person name="Ueki A."/>
            <person name="Tonouchi A."/>
        </authorList>
    </citation>
    <scope>NUCLEOTIDE SEQUENCE [LARGE SCALE GENOMIC DNA]</scope>
    <source>
        <strain evidence="15">C5S11</strain>
    </source>
</reference>
<dbReference type="NCBIfam" id="TIGR00797">
    <property type="entry name" value="matE"/>
    <property type="match status" value="1"/>
</dbReference>
<evidence type="ECO:0000256" key="9">
    <source>
        <dbReference type="ARBA" id="ARBA00022989"/>
    </source>
</evidence>
<dbReference type="EMBL" id="AP024849">
    <property type="protein sequence ID" value="BCZ46671.1"/>
    <property type="molecule type" value="Genomic_DNA"/>
</dbReference>
<feature type="transmembrane region" description="Helical" evidence="13">
    <location>
        <begin position="60"/>
        <end position="80"/>
    </location>
</feature>
<accession>A0ABN6IX06</accession>
<comment type="similarity">
    <text evidence="3">Belongs to the multi antimicrobial extrusion (MATE) (TC 2.A.66.1) family.</text>
</comment>
<comment type="function">
    <text evidence="1">Multidrug efflux pump.</text>
</comment>
<keyword evidence="11 13" id="KW-0472">Membrane</keyword>
<keyword evidence="15" id="KW-1185">Reference proteome</keyword>
<keyword evidence="8 13" id="KW-0812">Transmembrane</keyword>
<dbReference type="Pfam" id="PF01554">
    <property type="entry name" value="MatE"/>
    <property type="match status" value="2"/>
</dbReference>
<dbReference type="InterPro" id="IPR048279">
    <property type="entry name" value="MdtK-like"/>
</dbReference>
<evidence type="ECO:0000256" key="1">
    <source>
        <dbReference type="ARBA" id="ARBA00003408"/>
    </source>
</evidence>
<organism evidence="14 15">
    <name type="scientific">Clostridium gelidum</name>
    <dbReference type="NCBI Taxonomy" id="704125"/>
    <lineage>
        <taxon>Bacteria</taxon>
        <taxon>Bacillati</taxon>
        <taxon>Bacillota</taxon>
        <taxon>Clostridia</taxon>
        <taxon>Eubacteriales</taxon>
        <taxon>Clostridiaceae</taxon>
        <taxon>Clostridium</taxon>
    </lineage>
</organism>
<evidence type="ECO:0000256" key="10">
    <source>
        <dbReference type="ARBA" id="ARBA00023065"/>
    </source>
</evidence>
<dbReference type="PANTHER" id="PTHR43298:SF2">
    <property type="entry name" value="FMN_FAD EXPORTER YEEO-RELATED"/>
    <property type="match status" value="1"/>
</dbReference>
<keyword evidence="9 13" id="KW-1133">Transmembrane helix</keyword>
<sequence length="453" mass="49915">MTKDMTSGNIPKQLVTFALPMILGNMFQLTYNAVDAIIVGRFVGTNSLAAVGAANPVMNIVIFFIVGICMGTSILMSEYFGEGNIKKLKREISTSMIVGIIFTIVMSIIGFFLAKPILMLIRTPIEIIPEAALYLKTIFCGLIFTFLYNIYSATLRSIGDSKTPILFLIFSSILNAILAVLLVVGLNLGVLGAAIATVVSQAVSSILCIIYVYRKVPILRFSKSEITIDTSLLKNTINYSSVTALQQICLYIGKLLVQGSVNPLGVNSIATFNAVTRIDDFAFTPQQSISSAMTIFIAQNRGGHKNERIKKGFRYGMILEIIYWTIIVFPVYFGSRSIMQLFVPDSGAQIIHLGVIYLESMALFYILPGLTNGLQGYFRGMGDLKITLISTFLQILTRVIFSYILAPRYGIAGIAFSCLAGWIVMLSYEVPSYFINRKQFISNNDKLSTSNNQ</sequence>
<feature type="transmembrane region" description="Helical" evidence="13">
    <location>
        <begin position="163"/>
        <end position="184"/>
    </location>
</feature>
<feature type="transmembrane region" description="Helical" evidence="13">
    <location>
        <begin position="411"/>
        <end position="428"/>
    </location>
</feature>
<dbReference type="InterPro" id="IPR002528">
    <property type="entry name" value="MATE_fam"/>
</dbReference>
<protein>
    <recommendedName>
        <fullName evidence="4">Probable multidrug resistance protein NorM</fullName>
    </recommendedName>
    <alternativeName>
        <fullName evidence="12">Multidrug-efflux transporter</fullName>
    </alternativeName>
</protein>
<evidence type="ECO:0000256" key="3">
    <source>
        <dbReference type="ARBA" id="ARBA00010199"/>
    </source>
</evidence>
<gene>
    <name evidence="14" type="ORF">psyc5s11_27380</name>
</gene>
<dbReference type="PIRSF" id="PIRSF006603">
    <property type="entry name" value="DinF"/>
    <property type="match status" value="1"/>
</dbReference>
<evidence type="ECO:0000256" key="11">
    <source>
        <dbReference type="ARBA" id="ARBA00023136"/>
    </source>
</evidence>
<dbReference type="CDD" id="cd13138">
    <property type="entry name" value="MATE_yoeA_like"/>
    <property type="match status" value="1"/>
</dbReference>
<keyword evidence="10" id="KW-0406">Ion transport</keyword>
<evidence type="ECO:0000256" key="7">
    <source>
        <dbReference type="ARBA" id="ARBA00022475"/>
    </source>
</evidence>
<keyword evidence="7" id="KW-1003">Cell membrane</keyword>
<feature type="transmembrane region" description="Helical" evidence="13">
    <location>
        <begin position="386"/>
        <end position="405"/>
    </location>
</feature>
<feature type="transmembrane region" description="Helical" evidence="13">
    <location>
        <begin position="133"/>
        <end position="151"/>
    </location>
</feature>
<proteinExistence type="inferred from homology"/>
<dbReference type="InterPro" id="IPR050222">
    <property type="entry name" value="MATE_MdtK"/>
</dbReference>
<evidence type="ECO:0000256" key="12">
    <source>
        <dbReference type="ARBA" id="ARBA00031636"/>
    </source>
</evidence>
<feature type="transmembrane region" description="Helical" evidence="13">
    <location>
        <begin position="190"/>
        <end position="213"/>
    </location>
</feature>
<evidence type="ECO:0000256" key="8">
    <source>
        <dbReference type="ARBA" id="ARBA00022692"/>
    </source>
</evidence>
<evidence type="ECO:0000313" key="14">
    <source>
        <dbReference type="EMBL" id="BCZ46671.1"/>
    </source>
</evidence>